<sequence length="151" mass="16851">KCGAVYLIAVVSEVTSTDDGAFSQKAKAGEKNCEEENLDLAWELEYTDKKVEPSLYIAQMGSIEAMGIKMGIRNKGSGRLAERSPIQVPEVMVYVTSSVYPFDNPDLVAAFNPQNRSLQESIEQNAAFLLSDGMWPWQYMMPMTTRLVGWE</sequence>
<evidence type="ECO:0000313" key="2">
    <source>
        <dbReference type="Proteomes" id="UP001497623"/>
    </source>
</evidence>
<keyword evidence="2" id="KW-1185">Reference proteome</keyword>
<proteinExistence type="predicted"/>
<feature type="non-terminal residue" evidence="1">
    <location>
        <position position="151"/>
    </location>
</feature>
<dbReference type="Proteomes" id="UP001497623">
    <property type="component" value="Unassembled WGS sequence"/>
</dbReference>
<dbReference type="AlphaFoldDB" id="A0AAV2S5I6"/>
<evidence type="ECO:0000313" key="1">
    <source>
        <dbReference type="EMBL" id="CAL4165756.1"/>
    </source>
</evidence>
<gene>
    <name evidence="1" type="ORF">MNOR_LOCUS33302</name>
</gene>
<feature type="non-terminal residue" evidence="1">
    <location>
        <position position="1"/>
    </location>
</feature>
<reference evidence="1 2" key="1">
    <citation type="submission" date="2024-05" db="EMBL/GenBank/DDBJ databases">
        <authorList>
            <person name="Wallberg A."/>
        </authorList>
    </citation>
    <scope>NUCLEOTIDE SEQUENCE [LARGE SCALE GENOMIC DNA]</scope>
</reference>
<accession>A0AAV2S5I6</accession>
<comment type="caution">
    <text evidence="1">The sequence shown here is derived from an EMBL/GenBank/DDBJ whole genome shotgun (WGS) entry which is preliminary data.</text>
</comment>
<organism evidence="1 2">
    <name type="scientific">Meganyctiphanes norvegica</name>
    <name type="common">Northern krill</name>
    <name type="synonym">Thysanopoda norvegica</name>
    <dbReference type="NCBI Taxonomy" id="48144"/>
    <lineage>
        <taxon>Eukaryota</taxon>
        <taxon>Metazoa</taxon>
        <taxon>Ecdysozoa</taxon>
        <taxon>Arthropoda</taxon>
        <taxon>Crustacea</taxon>
        <taxon>Multicrustacea</taxon>
        <taxon>Malacostraca</taxon>
        <taxon>Eumalacostraca</taxon>
        <taxon>Eucarida</taxon>
        <taxon>Euphausiacea</taxon>
        <taxon>Euphausiidae</taxon>
        <taxon>Meganyctiphanes</taxon>
    </lineage>
</organism>
<evidence type="ECO:0008006" key="3">
    <source>
        <dbReference type="Google" id="ProtNLM"/>
    </source>
</evidence>
<dbReference type="EMBL" id="CAXKWB010047690">
    <property type="protein sequence ID" value="CAL4165756.1"/>
    <property type="molecule type" value="Genomic_DNA"/>
</dbReference>
<name>A0AAV2S5I6_MEGNR</name>
<protein>
    <recommendedName>
        <fullName evidence="3">Vitellogenin</fullName>
    </recommendedName>
</protein>